<keyword evidence="2" id="KW-0812">Transmembrane</keyword>
<keyword evidence="2" id="KW-0472">Membrane</keyword>
<feature type="transmembrane region" description="Helical" evidence="2">
    <location>
        <begin position="209"/>
        <end position="229"/>
    </location>
</feature>
<dbReference type="PANTHER" id="PTHR23021">
    <property type="entry name" value="SERPENTINE RECEPTOR, CLASS T"/>
    <property type="match status" value="1"/>
</dbReference>
<feature type="compositionally biased region" description="Polar residues" evidence="1">
    <location>
        <begin position="331"/>
        <end position="342"/>
    </location>
</feature>
<comment type="caution">
    <text evidence="3">The sequence shown here is derived from an EMBL/GenBank/DDBJ whole genome shotgun (WGS) entry which is preliminary data.</text>
</comment>
<feature type="transmembrane region" description="Helical" evidence="2">
    <location>
        <begin position="278"/>
        <end position="301"/>
    </location>
</feature>
<feature type="transmembrane region" description="Helical" evidence="2">
    <location>
        <begin position="112"/>
        <end position="135"/>
    </location>
</feature>
<protein>
    <submittedName>
        <fullName evidence="3">Serpentine type 7TM GPCR chemoreceptor srt domain-containing protein</fullName>
    </submittedName>
</protein>
<proteinExistence type="predicted"/>
<evidence type="ECO:0000313" key="4">
    <source>
        <dbReference type="Proteomes" id="UP001201812"/>
    </source>
</evidence>
<dbReference type="Gene3D" id="1.20.1070.10">
    <property type="entry name" value="Rhodopsin 7-helix transmembrane proteins"/>
    <property type="match status" value="1"/>
</dbReference>
<feature type="transmembrane region" description="Helical" evidence="2">
    <location>
        <begin position="41"/>
        <end position="65"/>
    </location>
</feature>
<accession>A0AAD4R100</accession>
<evidence type="ECO:0000256" key="2">
    <source>
        <dbReference type="SAM" id="Phobius"/>
    </source>
</evidence>
<dbReference type="EMBL" id="JAKKPZ010000096">
    <property type="protein sequence ID" value="KAI1702625.1"/>
    <property type="molecule type" value="Genomic_DNA"/>
</dbReference>
<sequence length="342" mass="38599">MSVSDFVLHHDEFMSSYFGDCAKYNVNSIPIEERQHVSVGILFVAIGILCQMLYIPCLYAIYLQIKLNRFATCYKFMFYLGIVDTIGLMITGPFCGVASIQGLVYCQRPVSSYIVCVIGFFGWFAANTTTLILAINRCMVLYDDHLADQLFKGRRGTMWLILPTMAGFVGVWVSPALYYNPIDSSALFNPHRHYLPDEPIFHSAAHVTFNWIIVLAIPSIYITFAVFFANRLRSGGMLSLRNNRKLARELSTFLQVLITSTLVVSTSLGFIYQEYLKSFPIFVFVGYIMYQGSPAFIYLCMNQSIRNTLLSKSSKIYQSSNVAPSNAPPTRDQNVSKNDTAT</sequence>
<dbReference type="SUPFAM" id="SSF81321">
    <property type="entry name" value="Family A G protein-coupled receptor-like"/>
    <property type="match status" value="1"/>
</dbReference>
<gene>
    <name evidence="3" type="ORF">DdX_15407</name>
</gene>
<organism evidence="3 4">
    <name type="scientific">Ditylenchus destructor</name>
    <dbReference type="NCBI Taxonomy" id="166010"/>
    <lineage>
        <taxon>Eukaryota</taxon>
        <taxon>Metazoa</taxon>
        <taxon>Ecdysozoa</taxon>
        <taxon>Nematoda</taxon>
        <taxon>Chromadorea</taxon>
        <taxon>Rhabditida</taxon>
        <taxon>Tylenchina</taxon>
        <taxon>Tylenchomorpha</taxon>
        <taxon>Sphaerularioidea</taxon>
        <taxon>Anguinidae</taxon>
        <taxon>Anguininae</taxon>
        <taxon>Ditylenchus</taxon>
    </lineage>
</organism>
<feature type="transmembrane region" description="Helical" evidence="2">
    <location>
        <begin position="250"/>
        <end position="272"/>
    </location>
</feature>
<evidence type="ECO:0000256" key="1">
    <source>
        <dbReference type="SAM" id="MobiDB-lite"/>
    </source>
</evidence>
<feature type="transmembrane region" description="Helical" evidence="2">
    <location>
        <begin position="156"/>
        <end position="179"/>
    </location>
</feature>
<evidence type="ECO:0000313" key="3">
    <source>
        <dbReference type="EMBL" id="KAI1702625.1"/>
    </source>
</evidence>
<feature type="region of interest" description="Disordered" evidence="1">
    <location>
        <begin position="319"/>
        <end position="342"/>
    </location>
</feature>
<keyword evidence="2" id="KW-1133">Transmembrane helix</keyword>
<dbReference type="AlphaFoldDB" id="A0AAD4R100"/>
<dbReference type="InterPro" id="IPR019425">
    <property type="entry name" value="7TM_GPCR_serpentine_rcpt_Srt"/>
</dbReference>
<keyword evidence="4" id="KW-1185">Reference proteome</keyword>
<dbReference type="Proteomes" id="UP001201812">
    <property type="component" value="Unassembled WGS sequence"/>
</dbReference>
<reference evidence="3" key="1">
    <citation type="submission" date="2022-01" db="EMBL/GenBank/DDBJ databases">
        <title>Genome Sequence Resource for Two Populations of Ditylenchus destructor, the Migratory Endoparasitic Phytonematode.</title>
        <authorList>
            <person name="Zhang H."/>
            <person name="Lin R."/>
            <person name="Xie B."/>
        </authorList>
    </citation>
    <scope>NUCLEOTIDE SEQUENCE</scope>
    <source>
        <strain evidence="3">BazhouSP</strain>
    </source>
</reference>
<dbReference type="Pfam" id="PF10321">
    <property type="entry name" value="7TM_GPCR_Srt"/>
    <property type="match status" value="1"/>
</dbReference>
<feature type="transmembrane region" description="Helical" evidence="2">
    <location>
        <begin position="77"/>
        <end position="100"/>
    </location>
</feature>
<name>A0AAD4R100_9BILA</name>
<dbReference type="PANTHER" id="PTHR23021:SF11">
    <property type="entry name" value="SERPENTINE RECEPTOR, CLASS T"/>
    <property type="match status" value="1"/>
</dbReference>